<sequence>MMRVSSVASTSSTSLMVSSYALLTSAFLAWWESPPTGPHAIIRITPLWGGSLESVLSPVPILGPPFGEASGDRFPKLSCILGDTHSG</sequence>
<evidence type="ECO:0000313" key="1">
    <source>
        <dbReference type="EMBL" id="KAL0416749.1"/>
    </source>
</evidence>
<proteinExistence type="predicted"/>
<protein>
    <recommendedName>
        <fullName evidence="2">Secreted protein</fullName>
    </recommendedName>
</protein>
<organism evidence="1">
    <name type="scientific">Sesamum latifolium</name>
    <dbReference type="NCBI Taxonomy" id="2727402"/>
    <lineage>
        <taxon>Eukaryota</taxon>
        <taxon>Viridiplantae</taxon>
        <taxon>Streptophyta</taxon>
        <taxon>Embryophyta</taxon>
        <taxon>Tracheophyta</taxon>
        <taxon>Spermatophyta</taxon>
        <taxon>Magnoliopsida</taxon>
        <taxon>eudicotyledons</taxon>
        <taxon>Gunneridae</taxon>
        <taxon>Pentapetalae</taxon>
        <taxon>asterids</taxon>
        <taxon>lamiids</taxon>
        <taxon>Lamiales</taxon>
        <taxon>Pedaliaceae</taxon>
        <taxon>Sesamum</taxon>
    </lineage>
</organism>
<comment type="caution">
    <text evidence="1">The sequence shown here is derived from an EMBL/GenBank/DDBJ whole genome shotgun (WGS) entry which is preliminary data.</text>
</comment>
<accession>A0AAW2UIC3</accession>
<reference evidence="1" key="2">
    <citation type="journal article" date="2024" name="Plant">
        <title>Genomic evolution and insights into agronomic trait innovations of Sesamum species.</title>
        <authorList>
            <person name="Miao H."/>
            <person name="Wang L."/>
            <person name="Qu L."/>
            <person name="Liu H."/>
            <person name="Sun Y."/>
            <person name="Le M."/>
            <person name="Wang Q."/>
            <person name="Wei S."/>
            <person name="Zheng Y."/>
            <person name="Lin W."/>
            <person name="Duan Y."/>
            <person name="Cao H."/>
            <person name="Xiong S."/>
            <person name="Wang X."/>
            <person name="Wei L."/>
            <person name="Li C."/>
            <person name="Ma Q."/>
            <person name="Ju M."/>
            <person name="Zhao R."/>
            <person name="Li G."/>
            <person name="Mu C."/>
            <person name="Tian Q."/>
            <person name="Mei H."/>
            <person name="Zhang T."/>
            <person name="Gao T."/>
            <person name="Zhang H."/>
        </authorList>
    </citation>
    <scope>NUCLEOTIDE SEQUENCE</scope>
    <source>
        <strain evidence="1">KEN1</strain>
    </source>
</reference>
<name>A0AAW2UIC3_9LAMI</name>
<gene>
    <name evidence="1" type="ORF">Slati_3506800</name>
</gene>
<dbReference type="AlphaFoldDB" id="A0AAW2UIC3"/>
<evidence type="ECO:0008006" key="2">
    <source>
        <dbReference type="Google" id="ProtNLM"/>
    </source>
</evidence>
<reference evidence="1" key="1">
    <citation type="submission" date="2020-06" db="EMBL/GenBank/DDBJ databases">
        <authorList>
            <person name="Li T."/>
            <person name="Hu X."/>
            <person name="Zhang T."/>
            <person name="Song X."/>
            <person name="Zhang H."/>
            <person name="Dai N."/>
            <person name="Sheng W."/>
            <person name="Hou X."/>
            <person name="Wei L."/>
        </authorList>
    </citation>
    <scope>NUCLEOTIDE SEQUENCE</scope>
    <source>
        <strain evidence="1">KEN1</strain>
        <tissue evidence="1">Leaf</tissue>
    </source>
</reference>
<dbReference type="EMBL" id="JACGWN010000012">
    <property type="protein sequence ID" value="KAL0416749.1"/>
    <property type="molecule type" value="Genomic_DNA"/>
</dbReference>